<evidence type="ECO:0000313" key="1">
    <source>
        <dbReference type="EnsemblPlants" id="OGLUM02G24450.1"/>
    </source>
</evidence>
<accession>A0A0D9YUY4</accession>
<name>A0A0D9YUY4_9ORYZ</name>
<protein>
    <submittedName>
        <fullName evidence="1">Uncharacterized protein</fullName>
    </submittedName>
</protein>
<proteinExistence type="predicted"/>
<dbReference type="HOGENOM" id="CLU_2403206_0_0_1"/>
<dbReference type="Proteomes" id="UP000026961">
    <property type="component" value="Chromosome 2"/>
</dbReference>
<dbReference type="EnsemblPlants" id="OGLUM02G24450.1">
    <property type="protein sequence ID" value="OGLUM02G24450.1"/>
    <property type="gene ID" value="OGLUM02G24450"/>
</dbReference>
<dbReference type="AlphaFoldDB" id="A0A0D9YUY4"/>
<sequence>MWFEKKILWGCLQFRNSISRNSARQKTFGSRTFRIRLAHVIDVHLQEECKGFIEATAVEENGVYPCMLAVPPASCFFLYTPMPKGTNEHERSS</sequence>
<dbReference type="Gramene" id="OGLUM02G24450.1">
    <property type="protein sequence ID" value="OGLUM02G24450.1"/>
    <property type="gene ID" value="OGLUM02G24450"/>
</dbReference>
<evidence type="ECO:0000313" key="2">
    <source>
        <dbReference type="Proteomes" id="UP000026961"/>
    </source>
</evidence>
<reference evidence="1" key="2">
    <citation type="submission" date="2018-05" db="EMBL/GenBank/DDBJ databases">
        <title>OgluRS3 (Oryza glumaepatula Reference Sequence Version 3).</title>
        <authorList>
            <person name="Zhang J."/>
            <person name="Kudrna D."/>
            <person name="Lee S."/>
            <person name="Talag J."/>
            <person name="Welchert J."/>
            <person name="Wing R.A."/>
        </authorList>
    </citation>
    <scope>NUCLEOTIDE SEQUENCE [LARGE SCALE GENOMIC DNA]</scope>
</reference>
<reference evidence="1" key="1">
    <citation type="submission" date="2015-04" db="UniProtKB">
        <authorList>
            <consortium name="EnsemblPlants"/>
        </authorList>
    </citation>
    <scope>IDENTIFICATION</scope>
</reference>
<keyword evidence="2" id="KW-1185">Reference proteome</keyword>
<organism evidence="1">
    <name type="scientific">Oryza glumipatula</name>
    <dbReference type="NCBI Taxonomy" id="40148"/>
    <lineage>
        <taxon>Eukaryota</taxon>
        <taxon>Viridiplantae</taxon>
        <taxon>Streptophyta</taxon>
        <taxon>Embryophyta</taxon>
        <taxon>Tracheophyta</taxon>
        <taxon>Spermatophyta</taxon>
        <taxon>Magnoliopsida</taxon>
        <taxon>Liliopsida</taxon>
        <taxon>Poales</taxon>
        <taxon>Poaceae</taxon>
        <taxon>BOP clade</taxon>
        <taxon>Oryzoideae</taxon>
        <taxon>Oryzeae</taxon>
        <taxon>Oryzinae</taxon>
        <taxon>Oryza</taxon>
    </lineage>
</organism>